<keyword evidence="13 22" id="KW-0067">ATP-binding</keyword>
<evidence type="ECO:0000313" key="26">
    <source>
        <dbReference type="Proteomes" id="UP000257039"/>
    </source>
</evidence>
<keyword evidence="19 24" id="KW-1208">Phospholipid metabolism</keyword>
<keyword evidence="8 24" id="KW-0808">Transferase</keyword>
<dbReference type="GO" id="GO:0005524">
    <property type="term" value="F:ATP binding"/>
    <property type="evidence" value="ECO:0007669"/>
    <property type="project" value="UniProtKB-KW"/>
</dbReference>
<evidence type="ECO:0000256" key="23">
    <source>
        <dbReference type="PIRSR" id="PIRSR600829-4"/>
    </source>
</evidence>
<feature type="binding site" evidence="22">
    <location>
        <position position="17"/>
    </location>
    <ligand>
        <name>ATP</name>
        <dbReference type="ChEBI" id="CHEBI:30616"/>
    </ligand>
</feature>
<evidence type="ECO:0000256" key="16">
    <source>
        <dbReference type="ARBA" id="ARBA00023098"/>
    </source>
</evidence>
<protein>
    <recommendedName>
        <fullName evidence="4 24">Diacylglycerol kinase</fullName>
        <ecNumber evidence="3 24">2.7.1.107</ecNumber>
    </recommendedName>
</protein>
<keyword evidence="11 22" id="KW-0547">Nucleotide-binding</keyword>
<keyword evidence="6" id="KW-0444">Lipid biosynthesis</keyword>
<dbReference type="CDD" id="cd14264">
    <property type="entry name" value="DAGK_IM"/>
    <property type="match status" value="1"/>
</dbReference>
<keyword evidence="10 23" id="KW-0479">Metal-binding</keyword>
<evidence type="ECO:0000256" key="12">
    <source>
        <dbReference type="ARBA" id="ARBA00022777"/>
    </source>
</evidence>
<name>A0A4P9VM47_9GAMM</name>
<dbReference type="PANTHER" id="PTHR34299:SF1">
    <property type="entry name" value="DIACYLGLYCEROL KINASE"/>
    <property type="match status" value="1"/>
</dbReference>
<organism evidence="25 26">
    <name type="scientific">Zooshikella ganghwensis</name>
    <dbReference type="NCBI Taxonomy" id="202772"/>
    <lineage>
        <taxon>Bacteria</taxon>
        <taxon>Pseudomonadati</taxon>
        <taxon>Pseudomonadota</taxon>
        <taxon>Gammaproteobacteria</taxon>
        <taxon>Oceanospirillales</taxon>
        <taxon>Zooshikellaceae</taxon>
        <taxon>Zooshikella</taxon>
    </lineage>
</organism>
<keyword evidence="18" id="KW-0594">Phospholipid biosynthesis</keyword>
<evidence type="ECO:0000256" key="24">
    <source>
        <dbReference type="RuleBase" id="RU363065"/>
    </source>
</evidence>
<evidence type="ECO:0000256" key="9">
    <source>
        <dbReference type="ARBA" id="ARBA00022692"/>
    </source>
</evidence>
<keyword evidence="15 24" id="KW-1133">Transmembrane helix</keyword>
<dbReference type="GO" id="GO:0006654">
    <property type="term" value="P:phosphatidic acid biosynthetic process"/>
    <property type="evidence" value="ECO:0007669"/>
    <property type="project" value="InterPro"/>
</dbReference>
<dbReference type="RefSeq" id="WP_027709281.1">
    <property type="nucleotide sequence ID" value="NZ_JAEVHG010000017.1"/>
</dbReference>
<feature type="binding site" evidence="21">
    <location>
        <position position="70"/>
    </location>
    <ligand>
        <name>substrate</name>
    </ligand>
</feature>
<proteinExistence type="inferred from homology"/>
<dbReference type="InterPro" id="IPR000829">
    <property type="entry name" value="DAGK"/>
</dbReference>
<sequence length="122" mass="13571">MKPGATGIRRLINATRYSYQGLTSAWHHEAAIRQEIVLITVLTPLAIWLDVTTIERILLIGSLLLLLIVELLNSAIETVVDRIGSDFHELSGRAKDTGSAAVLITLLLVTMTWGMILFNHFY</sequence>
<feature type="binding site" evidence="21">
    <location>
        <position position="99"/>
    </location>
    <ligand>
        <name>substrate</name>
    </ligand>
</feature>
<comment type="cofactor">
    <cofactor evidence="23">
        <name>Mg(2+)</name>
        <dbReference type="ChEBI" id="CHEBI:18420"/>
    </cofactor>
    <text evidence="23">Mn(2+), Zn(2+), Cd(2+) and Co(2+) support activity to lesser extents.</text>
</comment>
<evidence type="ECO:0000256" key="13">
    <source>
        <dbReference type="ARBA" id="ARBA00022840"/>
    </source>
</evidence>
<comment type="catalytic activity">
    <reaction evidence="24">
        <text>a 1,2-diacyl-sn-glycerol + ATP = a 1,2-diacyl-sn-glycero-3-phosphate + ADP + H(+)</text>
        <dbReference type="Rhea" id="RHEA:10272"/>
        <dbReference type="ChEBI" id="CHEBI:15378"/>
        <dbReference type="ChEBI" id="CHEBI:17815"/>
        <dbReference type="ChEBI" id="CHEBI:30616"/>
        <dbReference type="ChEBI" id="CHEBI:58608"/>
        <dbReference type="ChEBI" id="CHEBI:456216"/>
        <dbReference type="EC" id="2.7.1.107"/>
    </reaction>
</comment>
<keyword evidence="26" id="KW-1185">Reference proteome</keyword>
<comment type="caution">
    <text evidence="24">Lacks conserved residue(s) required for the propagation of feature annotation.</text>
</comment>
<evidence type="ECO:0000256" key="6">
    <source>
        <dbReference type="ARBA" id="ARBA00022516"/>
    </source>
</evidence>
<keyword evidence="9 24" id="KW-0812">Transmembrane</keyword>
<comment type="similarity">
    <text evidence="2 24">Belongs to the bacterial diacylglycerol kinase family.</text>
</comment>
<comment type="subcellular location">
    <subcellularLocation>
        <location evidence="1 24">Cell inner membrane</location>
        <topology evidence="1 24">Multi-pass membrane protein</topology>
    </subcellularLocation>
</comment>
<evidence type="ECO:0000256" key="7">
    <source>
        <dbReference type="ARBA" id="ARBA00022519"/>
    </source>
</evidence>
<evidence type="ECO:0000256" key="22">
    <source>
        <dbReference type="PIRSR" id="PIRSR600829-3"/>
    </source>
</evidence>
<dbReference type="PROSITE" id="PS01069">
    <property type="entry name" value="DAGK_PROKAR"/>
    <property type="match status" value="1"/>
</dbReference>
<evidence type="ECO:0000256" key="2">
    <source>
        <dbReference type="ARBA" id="ARBA00005967"/>
    </source>
</evidence>
<feature type="binding site" evidence="21">
    <location>
        <begin position="31"/>
        <end position="35"/>
    </location>
    <ligand>
        <name>substrate</name>
    </ligand>
</feature>
<feature type="binding site" evidence="23">
    <location>
        <position position="77"/>
    </location>
    <ligand>
        <name>a divalent metal cation</name>
        <dbReference type="ChEBI" id="CHEBI:60240"/>
    </ligand>
</feature>
<accession>A0A4P9VM47</accession>
<dbReference type="EMBL" id="NDXW01000001">
    <property type="protein sequence ID" value="RDH44458.1"/>
    <property type="molecule type" value="Genomic_DNA"/>
</dbReference>
<evidence type="ECO:0000256" key="11">
    <source>
        <dbReference type="ARBA" id="ARBA00022741"/>
    </source>
</evidence>
<dbReference type="GO" id="GO:0046872">
    <property type="term" value="F:metal ion binding"/>
    <property type="evidence" value="ECO:0007669"/>
    <property type="project" value="UniProtKB-KW"/>
</dbReference>
<keyword evidence="16 24" id="KW-0443">Lipid metabolism</keyword>
<keyword evidence="17 24" id="KW-0472">Membrane</keyword>
<evidence type="ECO:0000256" key="3">
    <source>
        <dbReference type="ARBA" id="ARBA00012133"/>
    </source>
</evidence>
<evidence type="ECO:0000256" key="21">
    <source>
        <dbReference type="PIRSR" id="PIRSR600829-2"/>
    </source>
</evidence>
<dbReference type="Proteomes" id="UP000257039">
    <property type="component" value="Unassembled WGS sequence"/>
</dbReference>
<feature type="transmembrane region" description="Helical" evidence="24">
    <location>
        <begin position="100"/>
        <end position="118"/>
    </location>
</feature>
<evidence type="ECO:0000256" key="14">
    <source>
        <dbReference type="ARBA" id="ARBA00022842"/>
    </source>
</evidence>
<feature type="binding site" evidence="21">
    <location>
        <position position="10"/>
    </location>
    <ligand>
        <name>substrate</name>
    </ligand>
</feature>
<evidence type="ECO:0000256" key="5">
    <source>
        <dbReference type="ARBA" id="ARBA00022475"/>
    </source>
</evidence>
<gene>
    <name evidence="25" type="ORF">B9G39_13990</name>
</gene>
<evidence type="ECO:0000313" key="25">
    <source>
        <dbReference type="EMBL" id="RDH44458.1"/>
    </source>
</evidence>
<evidence type="ECO:0000256" key="20">
    <source>
        <dbReference type="PIRSR" id="PIRSR600829-1"/>
    </source>
</evidence>
<feature type="binding site" evidence="23">
    <location>
        <position position="29"/>
    </location>
    <ligand>
        <name>a divalent metal cation</name>
        <dbReference type="ChEBI" id="CHEBI:60240"/>
    </ligand>
</feature>
<feature type="binding site" evidence="22">
    <location>
        <position position="77"/>
    </location>
    <ligand>
        <name>ATP</name>
        <dbReference type="ChEBI" id="CHEBI:30616"/>
    </ligand>
</feature>
<evidence type="ECO:0000256" key="19">
    <source>
        <dbReference type="ARBA" id="ARBA00023264"/>
    </source>
</evidence>
<dbReference type="AlphaFoldDB" id="A0A4P9VM47"/>
<feature type="binding site" evidence="22">
    <location>
        <begin position="95"/>
        <end position="96"/>
    </location>
    <ligand>
        <name>ATP</name>
        <dbReference type="ChEBI" id="CHEBI:30616"/>
    </ligand>
</feature>
<comment type="caution">
    <text evidence="25">The sequence shown here is derived from an EMBL/GenBank/DDBJ whole genome shotgun (WGS) entry which is preliminary data.</text>
</comment>
<evidence type="ECO:0000256" key="18">
    <source>
        <dbReference type="ARBA" id="ARBA00023209"/>
    </source>
</evidence>
<dbReference type="InterPro" id="IPR036945">
    <property type="entry name" value="DAGK_sf"/>
</dbReference>
<evidence type="ECO:0000256" key="4">
    <source>
        <dbReference type="ARBA" id="ARBA00017575"/>
    </source>
</evidence>
<evidence type="ECO:0000256" key="17">
    <source>
        <dbReference type="ARBA" id="ARBA00023136"/>
    </source>
</evidence>
<feature type="transmembrane region" description="Helical" evidence="24">
    <location>
        <begin position="57"/>
        <end position="80"/>
    </location>
</feature>
<dbReference type="Gene3D" id="1.10.287.3610">
    <property type="match status" value="1"/>
</dbReference>
<keyword evidence="14 23" id="KW-0460">Magnesium</keyword>
<evidence type="ECO:0000256" key="8">
    <source>
        <dbReference type="ARBA" id="ARBA00022679"/>
    </source>
</evidence>
<evidence type="ECO:0000256" key="15">
    <source>
        <dbReference type="ARBA" id="ARBA00022989"/>
    </source>
</evidence>
<dbReference type="Pfam" id="PF01219">
    <property type="entry name" value="DAGK_prokar"/>
    <property type="match status" value="1"/>
</dbReference>
<keyword evidence="12 24" id="KW-0418">Kinase</keyword>
<feature type="binding site" evidence="21">
    <location>
        <position position="56"/>
    </location>
    <ligand>
        <name>substrate</name>
    </ligand>
</feature>
<feature type="active site" description="Proton acceptor" evidence="20">
    <location>
        <position position="70"/>
    </location>
</feature>
<reference evidence="25 26" key="1">
    <citation type="submission" date="2017-04" db="EMBL/GenBank/DDBJ databases">
        <title>Draft genome sequence of Zooshikella ganghwensis VG4 isolated from Red Sea sediments.</title>
        <authorList>
            <person name="Rehman Z."/>
            <person name="Alam I."/>
            <person name="Kamau A."/>
            <person name="Bajic V."/>
            <person name="Leiknes T."/>
        </authorList>
    </citation>
    <scope>NUCLEOTIDE SEQUENCE [LARGE SCALE GENOMIC DNA]</scope>
    <source>
        <strain evidence="25 26">VG4</strain>
    </source>
</reference>
<evidence type="ECO:0000256" key="10">
    <source>
        <dbReference type="ARBA" id="ARBA00022723"/>
    </source>
</evidence>
<dbReference type="GO" id="GO:0004143">
    <property type="term" value="F:ATP-dependent diacylglycerol kinase activity"/>
    <property type="evidence" value="ECO:0007669"/>
    <property type="project" value="UniProtKB-EC"/>
</dbReference>
<dbReference type="InterPro" id="IPR033718">
    <property type="entry name" value="DAGK_prok"/>
</dbReference>
<dbReference type="EC" id="2.7.1.107" evidence="3 24"/>
<dbReference type="PANTHER" id="PTHR34299">
    <property type="entry name" value="DIACYLGLYCEROL KINASE"/>
    <property type="match status" value="1"/>
</dbReference>
<evidence type="ECO:0000256" key="1">
    <source>
        <dbReference type="ARBA" id="ARBA00004429"/>
    </source>
</evidence>
<comment type="function">
    <text evidence="24">Catalyzes the ATP-dependent phosphorylation of sn-l,2-diacylglycerol (DAG) to phosphatidic acid. Involved in the recycling of diacylglycerol produced as a by-product during membrane-derived oligosaccharide (MDO) biosynthesis.</text>
</comment>
<keyword evidence="7 24" id="KW-0997">Cell inner membrane</keyword>
<feature type="binding site" evidence="22">
    <location>
        <position position="29"/>
    </location>
    <ligand>
        <name>ATP</name>
        <dbReference type="ChEBI" id="CHEBI:30616"/>
    </ligand>
</feature>
<feature type="binding site" evidence="22">
    <location>
        <position position="10"/>
    </location>
    <ligand>
        <name>ATP</name>
        <dbReference type="ChEBI" id="CHEBI:30616"/>
    </ligand>
</feature>
<feature type="binding site" evidence="21">
    <location>
        <begin position="48"/>
        <end position="51"/>
    </location>
    <ligand>
        <name>substrate</name>
    </ligand>
</feature>
<dbReference type="GO" id="GO:0005886">
    <property type="term" value="C:plasma membrane"/>
    <property type="evidence" value="ECO:0007669"/>
    <property type="project" value="UniProtKB-SubCell"/>
</dbReference>
<keyword evidence="5" id="KW-1003">Cell membrane</keyword>